<proteinExistence type="predicted"/>
<feature type="non-terminal residue" evidence="1">
    <location>
        <position position="1"/>
    </location>
</feature>
<feature type="non-terminal residue" evidence="1">
    <location>
        <position position="260"/>
    </location>
</feature>
<accession>X0W6M1</accession>
<dbReference type="AlphaFoldDB" id="X0W6M1"/>
<gene>
    <name evidence="1" type="ORF">S01H1_51889</name>
</gene>
<name>X0W6M1_9ZZZZ</name>
<protein>
    <submittedName>
        <fullName evidence="1">Uncharacterized protein</fullName>
    </submittedName>
</protein>
<reference evidence="1" key="1">
    <citation type="journal article" date="2014" name="Front. Microbiol.">
        <title>High frequency of phylogenetically diverse reductive dehalogenase-homologous genes in deep subseafloor sedimentary metagenomes.</title>
        <authorList>
            <person name="Kawai M."/>
            <person name="Futagami T."/>
            <person name="Toyoda A."/>
            <person name="Takaki Y."/>
            <person name="Nishi S."/>
            <person name="Hori S."/>
            <person name="Arai W."/>
            <person name="Tsubouchi T."/>
            <person name="Morono Y."/>
            <person name="Uchiyama I."/>
            <person name="Ito T."/>
            <person name="Fujiyama A."/>
            <person name="Inagaki F."/>
            <person name="Takami H."/>
        </authorList>
    </citation>
    <scope>NUCLEOTIDE SEQUENCE</scope>
    <source>
        <strain evidence="1">Expedition CK06-06</strain>
    </source>
</reference>
<organism evidence="1">
    <name type="scientific">marine sediment metagenome</name>
    <dbReference type="NCBI Taxonomy" id="412755"/>
    <lineage>
        <taxon>unclassified sequences</taxon>
        <taxon>metagenomes</taxon>
        <taxon>ecological metagenomes</taxon>
    </lineage>
</organism>
<evidence type="ECO:0000313" key="1">
    <source>
        <dbReference type="EMBL" id="GAG26544.1"/>
    </source>
</evidence>
<comment type="caution">
    <text evidence="1">The sequence shown here is derived from an EMBL/GenBank/DDBJ whole genome shotgun (WGS) entry which is preliminary data.</text>
</comment>
<dbReference type="EMBL" id="BARS01033516">
    <property type="protein sequence ID" value="GAG26544.1"/>
    <property type="molecule type" value="Genomic_DNA"/>
</dbReference>
<sequence>EGQTLLGEGWIPNDQGQLALDVLASQAAYEEQIVGLSEENKTGIITMGDGKQYYANNLADEKFLMETVGRRDNFNQAVDNSTAQAAIGNPLVTGSRLEREGVVTYATNPLWLNRENPLVSGPNDYAWSRVSLGRVGANLFFEPGSRPNDVTSGAIDFWKQVAGDFGAVGTDVSKLTKLIPGKTFMGRNAGRAVNVTGEAASEFNVGARNSVEELQRVAADTRNVQDARRIAANQKLGGVETFKLQDTLDLKKQLGEDFPD</sequence>